<dbReference type="SUPFAM" id="SSF51445">
    <property type="entry name" value="(Trans)glycosidases"/>
    <property type="match status" value="1"/>
</dbReference>
<comment type="similarity">
    <text evidence="1">Belongs to the glycosyl hydrolase 79 family.</text>
</comment>
<dbReference type="InterPro" id="IPR005199">
    <property type="entry name" value="Glyco_hydro_79"/>
</dbReference>
<dbReference type="GO" id="GO:0016020">
    <property type="term" value="C:membrane"/>
    <property type="evidence" value="ECO:0007669"/>
    <property type="project" value="InterPro"/>
</dbReference>
<feature type="compositionally biased region" description="Low complexity" evidence="2">
    <location>
        <begin position="659"/>
        <end position="671"/>
    </location>
</feature>
<dbReference type="GO" id="GO:0004566">
    <property type="term" value="F:beta-glucuronidase activity"/>
    <property type="evidence" value="ECO:0007669"/>
    <property type="project" value="TreeGrafter"/>
</dbReference>
<keyword evidence="3" id="KW-0812">Transmembrane</keyword>
<comment type="caution">
    <text evidence="4">The sequence shown here is derived from an EMBL/GenBank/DDBJ whole genome shotgun (WGS) entry which is preliminary data.</text>
</comment>
<dbReference type="PANTHER" id="PTHR14363:SF17">
    <property type="entry name" value="HEPARANASE-LIKE PROTEIN 3"/>
    <property type="match status" value="1"/>
</dbReference>
<accession>A0AB34IRE6</accession>
<dbReference type="InterPro" id="IPR017853">
    <property type="entry name" value="GH"/>
</dbReference>
<dbReference type="EMBL" id="JBGBPQ010000019">
    <property type="protein sequence ID" value="KAL1504710.1"/>
    <property type="molecule type" value="Genomic_DNA"/>
</dbReference>
<dbReference type="Gene3D" id="3.20.20.80">
    <property type="entry name" value="Glycosidases"/>
    <property type="match status" value="1"/>
</dbReference>
<dbReference type="Proteomes" id="UP001515480">
    <property type="component" value="Unassembled WGS sequence"/>
</dbReference>
<evidence type="ECO:0008006" key="6">
    <source>
        <dbReference type="Google" id="ProtNLM"/>
    </source>
</evidence>
<feature type="compositionally biased region" description="Polar residues" evidence="2">
    <location>
        <begin position="689"/>
        <end position="699"/>
    </location>
</feature>
<keyword evidence="5" id="KW-1185">Reference proteome</keyword>
<evidence type="ECO:0000256" key="3">
    <source>
        <dbReference type="SAM" id="Phobius"/>
    </source>
</evidence>
<proteinExistence type="inferred from homology"/>
<evidence type="ECO:0000256" key="2">
    <source>
        <dbReference type="SAM" id="MobiDB-lite"/>
    </source>
</evidence>
<dbReference type="PANTHER" id="PTHR14363">
    <property type="entry name" value="HEPARANASE-RELATED"/>
    <property type="match status" value="1"/>
</dbReference>
<reference evidence="4 5" key="1">
    <citation type="journal article" date="2024" name="Science">
        <title>Giant polyketide synthase enzymes in the biosynthesis of giant marine polyether toxins.</title>
        <authorList>
            <person name="Fallon T.R."/>
            <person name="Shende V.V."/>
            <person name="Wierzbicki I.H."/>
            <person name="Pendleton A.L."/>
            <person name="Watervoot N.F."/>
            <person name="Auber R.P."/>
            <person name="Gonzalez D.J."/>
            <person name="Wisecaver J.H."/>
            <person name="Moore B.S."/>
        </authorList>
    </citation>
    <scope>NUCLEOTIDE SEQUENCE [LARGE SCALE GENOMIC DNA]</scope>
    <source>
        <strain evidence="4 5">12B1</strain>
    </source>
</reference>
<dbReference type="Pfam" id="PF03662">
    <property type="entry name" value="Glyco_hydro_79n"/>
    <property type="match status" value="1"/>
</dbReference>
<keyword evidence="3" id="KW-1133">Transmembrane helix</keyword>
<evidence type="ECO:0000313" key="4">
    <source>
        <dbReference type="EMBL" id="KAL1504710.1"/>
    </source>
</evidence>
<feature type="region of interest" description="Disordered" evidence="2">
    <location>
        <begin position="1"/>
        <end position="35"/>
    </location>
</feature>
<protein>
    <recommendedName>
        <fullName evidence="6">Heparanase</fullName>
    </recommendedName>
</protein>
<gene>
    <name evidence="4" type="ORF">AB1Y20_008489</name>
</gene>
<feature type="transmembrane region" description="Helical" evidence="3">
    <location>
        <begin position="51"/>
        <end position="70"/>
    </location>
</feature>
<name>A0AB34IRE6_PRYPA</name>
<evidence type="ECO:0000256" key="1">
    <source>
        <dbReference type="ARBA" id="ARBA00009800"/>
    </source>
</evidence>
<organism evidence="4 5">
    <name type="scientific">Prymnesium parvum</name>
    <name type="common">Toxic golden alga</name>
    <dbReference type="NCBI Taxonomy" id="97485"/>
    <lineage>
        <taxon>Eukaryota</taxon>
        <taxon>Haptista</taxon>
        <taxon>Haptophyta</taxon>
        <taxon>Prymnesiophyceae</taxon>
        <taxon>Prymnesiales</taxon>
        <taxon>Prymnesiaceae</taxon>
        <taxon>Prymnesium</taxon>
    </lineage>
</organism>
<sequence length="699" mass="75736">MSASRRWRGREVTCAELKSQHSSSSEDGSRKHRSPGRFRIDCGGSRSRSSCFWVLALTVQALLVTVFFAVDVESETRVLGAPRSLMSASVQLHVDQVLINRLSPVFSCVSMDWWPADKCDYQDCGVWENASVLTADFNQPLLRSAIRALSPLILRVGGSLADLVTYSVPSKSGRAVPCPPFVRDEQKRIGFRGGCLPWERWVEMLDFCSQLGCRVYFTVNALRGRRREACPEPTPCRTLKAALRPACCTNYSGTWDSRNLRALLHATARSGRRPSGLAFGNELVGRAGIEAHLGADQYAAELVELAALVRKFWPERPPTLLAPDANFDEAWFAPFVAAVAPAWAELSPVELLLSHHVYPLGAGGARTLLAKALDPRKLDAIGDRLRQVARVTNQTSAWARPIVSETGGAYNSGKDGVTNGFVSGFWWNDLLGSLSKHGHSFACRQSILGGRYALLDLQAGQPAPDFYSTLLWRTLMSPKALRIVRASSWAHANSTGGGDDASAFVNASALQENSSHAASHAAAGGPPHLRAYAHCARSKDGLLNQRGGVTVLLINTASDVEVTAQIDMPADDLGSTPRFDYLLTASNGLPSSKLVALNGRTLLAQPNGSLPRLEGLRARGSSVLIPPLSFGFFVWPEANVKPCFTERQLVDEKHADSIRAGAGPRRSGSGRQTRASKRTKRNVIETGASARTSYVPTSP</sequence>
<feature type="region of interest" description="Disordered" evidence="2">
    <location>
        <begin position="655"/>
        <end position="699"/>
    </location>
</feature>
<keyword evidence="3" id="KW-0472">Membrane</keyword>
<dbReference type="AlphaFoldDB" id="A0AB34IRE6"/>
<evidence type="ECO:0000313" key="5">
    <source>
        <dbReference type="Proteomes" id="UP001515480"/>
    </source>
</evidence>